<proteinExistence type="inferred from homology"/>
<dbReference type="Pfam" id="PF01042">
    <property type="entry name" value="Ribonuc_L-PSP"/>
    <property type="match status" value="1"/>
</dbReference>
<feature type="region of interest" description="Disordered" evidence="2">
    <location>
        <begin position="1"/>
        <end position="34"/>
    </location>
</feature>
<dbReference type="GO" id="GO:0016787">
    <property type="term" value="F:hydrolase activity"/>
    <property type="evidence" value="ECO:0007669"/>
    <property type="project" value="UniProtKB-KW"/>
</dbReference>
<keyword evidence="3" id="KW-0378">Hydrolase</keyword>
<dbReference type="InterPro" id="IPR035959">
    <property type="entry name" value="RutC-like_sf"/>
</dbReference>
<name>A0ABV9AFL6_9ACTN</name>
<reference evidence="4" key="1">
    <citation type="journal article" date="2019" name="Int. J. Syst. Evol. Microbiol.">
        <title>The Global Catalogue of Microorganisms (GCM) 10K type strain sequencing project: providing services to taxonomists for standard genome sequencing and annotation.</title>
        <authorList>
            <consortium name="The Broad Institute Genomics Platform"/>
            <consortium name="The Broad Institute Genome Sequencing Center for Infectious Disease"/>
            <person name="Wu L."/>
            <person name="Ma J."/>
        </authorList>
    </citation>
    <scope>NUCLEOTIDE SEQUENCE [LARGE SCALE GENOMIC DNA]</scope>
    <source>
        <strain evidence="4">CGMCC 4.7357</strain>
    </source>
</reference>
<evidence type="ECO:0000313" key="3">
    <source>
        <dbReference type="EMBL" id="MFC4496436.1"/>
    </source>
</evidence>
<evidence type="ECO:0000313" key="4">
    <source>
        <dbReference type="Proteomes" id="UP001595997"/>
    </source>
</evidence>
<protein>
    <submittedName>
        <fullName evidence="3">RidA family protein</fullName>
        <ecNumber evidence="3">3.5.-.-</ecNumber>
    </submittedName>
</protein>
<comment type="similarity">
    <text evidence="1">Belongs to the RutC family.</text>
</comment>
<dbReference type="EC" id="3.5.-.-" evidence="3"/>
<dbReference type="RefSeq" id="WP_386450418.1">
    <property type="nucleotide sequence ID" value="NZ_JBHSFH010000010.1"/>
</dbReference>
<evidence type="ECO:0000256" key="2">
    <source>
        <dbReference type="SAM" id="MobiDB-lite"/>
    </source>
</evidence>
<evidence type="ECO:0000256" key="1">
    <source>
        <dbReference type="ARBA" id="ARBA00010552"/>
    </source>
</evidence>
<dbReference type="InterPro" id="IPR006175">
    <property type="entry name" value="YjgF/YER057c/UK114"/>
</dbReference>
<dbReference type="EMBL" id="JBHSFH010000010">
    <property type="protein sequence ID" value="MFC4496436.1"/>
    <property type="molecule type" value="Genomic_DNA"/>
</dbReference>
<organism evidence="3 4">
    <name type="scientific">Streptomyces ovatisporus</name>
    <dbReference type="NCBI Taxonomy" id="1128682"/>
    <lineage>
        <taxon>Bacteria</taxon>
        <taxon>Bacillati</taxon>
        <taxon>Actinomycetota</taxon>
        <taxon>Actinomycetes</taxon>
        <taxon>Kitasatosporales</taxon>
        <taxon>Streptomycetaceae</taxon>
        <taxon>Streptomyces</taxon>
    </lineage>
</organism>
<dbReference type="PANTHER" id="PTHR11803:SF58">
    <property type="entry name" value="PROTEIN HMF1-RELATED"/>
    <property type="match status" value="1"/>
</dbReference>
<gene>
    <name evidence="3" type="ORF">ACFPA8_20115</name>
</gene>
<dbReference type="Proteomes" id="UP001595997">
    <property type="component" value="Unassembled WGS sequence"/>
</dbReference>
<dbReference type="CDD" id="cd00448">
    <property type="entry name" value="YjgF_YER057c_UK114_family"/>
    <property type="match status" value="1"/>
</dbReference>
<keyword evidence="4" id="KW-1185">Reference proteome</keyword>
<accession>A0ABV9AFL6</accession>
<dbReference type="Gene3D" id="3.30.1330.40">
    <property type="entry name" value="RutC-like"/>
    <property type="match status" value="1"/>
</dbReference>
<dbReference type="PANTHER" id="PTHR11803">
    <property type="entry name" value="2-IMINOBUTANOATE/2-IMINOPROPANOATE DEAMINASE RIDA"/>
    <property type="match status" value="1"/>
</dbReference>
<dbReference type="SUPFAM" id="SSF55298">
    <property type="entry name" value="YjgF-like"/>
    <property type="match status" value="1"/>
</dbReference>
<sequence>MTDADADTGSRSSHPGPHLRRTNPPGLSPPTGFSHAVTATGSRLVFLAGQTALDAEGTVVGDTLPAQFERALTNLLQALRASGGAPADLARVTVYTTDVPAYRANARELGAIWRRHARRDYPAMAVIGVVRLWDEQALVELDGIAALP</sequence>
<comment type="caution">
    <text evidence="3">The sequence shown here is derived from an EMBL/GenBank/DDBJ whole genome shotgun (WGS) entry which is preliminary data.</text>
</comment>